<feature type="region of interest" description="Disordered" evidence="1">
    <location>
        <begin position="150"/>
        <end position="171"/>
    </location>
</feature>
<proteinExistence type="predicted"/>
<keyword evidence="2" id="KW-1133">Transmembrane helix</keyword>
<dbReference type="Proteomes" id="UP001223072">
    <property type="component" value="Unassembled WGS sequence"/>
</dbReference>
<comment type="caution">
    <text evidence="3">The sequence shown here is derived from an EMBL/GenBank/DDBJ whole genome shotgun (WGS) entry which is preliminary data.</text>
</comment>
<keyword evidence="2" id="KW-0472">Membrane</keyword>
<keyword evidence="4" id="KW-1185">Reference proteome</keyword>
<dbReference type="RefSeq" id="WP_307629221.1">
    <property type="nucleotide sequence ID" value="NZ_JAUSZS010000007.1"/>
</dbReference>
<evidence type="ECO:0000313" key="4">
    <source>
        <dbReference type="Proteomes" id="UP001223072"/>
    </source>
</evidence>
<evidence type="ECO:0000313" key="3">
    <source>
        <dbReference type="EMBL" id="MDQ0935705.1"/>
    </source>
</evidence>
<keyword evidence="2" id="KW-0812">Transmembrane</keyword>
<accession>A0ABU0RUR9</accession>
<feature type="transmembrane region" description="Helical" evidence="2">
    <location>
        <begin position="12"/>
        <end position="38"/>
    </location>
</feature>
<evidence type="ECO:0000256" key="2">
    <source>
        <dbReference type="SAM" id="Phobius"/>
    </source>
</evidence>
<sequence>MGRRDGVRSGTAGGCLFNGCLAVLVLLLVCVIGLWIWAATADDRAEGKARADMRSGAETRQEQLVRAAADGVLDDSEIARVFPQGKPAQGLVRIERHGPDVIVTAELLGVGPGVLLTSETFMTGCFTFTVTPDRRGHRRSEVTIRELAVENEPQSACTTAGVPSPSVSPSH</sequence>
<gene>
    <name evidence="3" type="ORF">QFZ49_005677</name>
</gene>
<name>A0ABU0RUR9_9ACTN</name>
<organism evidence="3 4">
    <name type="scientific">Streptomyces turgidiscabies</name>
    <dbReference type="NCBI Taxonomy" id="85558"/>
    <lineage>
        <taxon>Bacteria</taxon>
        <taxon>Bacillati</taxon>
        <taxon>Actinomycetota</taxon>
        <taxon>Actinomycetes</taxon>
        <taxon>Kitasatosporales</taxon>
        <taxon>Streptomycetaceae</taxon>
        <taxon>Streptomyces</taxon>
    </lineage>
</organism>
<evidence type="ECO:0008006" key="5">
    <source>
        <dbReference type="Google" id="ProtNLM"/>
    </source>
</evidence>
<protein>
    <recommendedName>
        <fullName evidence="5">Flp pilus-assembly TadG-like N-terminal domain-containing protein</fullName>
    </recommendedName>
</protein>
<reference evidence="3 4" key="1">
    <citation type="submission" date="2023-07" db="EMBL/GenBank/DDBJ databases">
        <title>Comparative genomics of wheat-associated soil bacteria to identify genetic determinants of phenazine resistance.</title>
        <authorList>
            <person name="Mouncey N."/>
        </authorList>
    </citation>
    <scope>NUCLEOTIDE SEQUENCE [LARGE SCALE GENOMIC DNA]</scope>
    <source>
        <strain evidence="3 4">W2I16</strain>
    </source>
</reference>
<evidence type="ECO:0000256" key="1">
    <source>
        <dbReference type="SAM" id="MobiDB-lite"/>
    </source>
</evidence>
<dbReference type="EMBL" id="JAUSZS010000007">
    <property type="protein sequence ID" value="MDQ0935705.1"/>
    <property type="molecule type" value="Genomic_DNA"/>
</dbReference>